<dbReference type="EMBL" id="JASHIF010000027">
    <property type="protein sequence ID" value="MDI9862227.1"/>
    <property type="molecule type" value="Genomic_DNA"/>
</dbReference>
<dbReference type="InterPro" id="IPR006311">
    <property type="entry name" value="TAT_signal"/>
</dbReference>
<dbReference type="InterPro" id="IPR046867">
    <property type="entry name" value="AldOxase/xan_DH_MoCoBD2"/>
</dbReference>
<dbReference type="Gene3D" id="3.90.1170.50">
    <property type="entry name" value="Aldehyde oxidase/xanthine dehydrogenase, a/b hammerhead"/>
    <property type="match status" value="1"/>
</dbReference>
<comment type="caution">
    <text evidence="3">The sequence shown here is derived from an EMBL/GenBank/DDBJ whole genome shotgun (WGS) entry which is preliminary data.</text>
</comment>
<dbReference type="InterPro" id="IPR012368">
    <property type="entry name" value="OxRdtase_Mopterin-bd_su_IorB"/>
</dbReference>
<accession>A0ABT6YFM2</accession>
<evidence type="ECO:0000256" key="1">
    <source>
        <dbReference type="SAM" id="SignalP"/>
    </source>
</evidence>
<feature type="signal peptide" evidence="1">
    <location>
        <begin position="1"/>
        <end position="33"/>
    </location>
</feature>
<keyword evidence="1" id="KW-0732">Signal</keyword>
<dbReference type="SMART" id="SM01008">
    <property type="entry name" value="Ald_Xan_dh_C"/>
    <property type="match status" value="1"/>
</dbReference>
<sequence>MENTNTENRRSFLKSSMLAGGGLLLSFSWLANAQAADKMEAMNLPDQWNELNGYIKITPDNIIKIICPNPEFGQNVMTSLPMMVAEELDVDWKNVVVEMGPHDNVKLGPQFTGGSNSVRMYWKPLRNAGASARQMLIEAAAQTWSVPANEITTQAGVLSHSSGKSAKYGEMASKAATIPVPKEVKLKTPRDFSIVSHSKKNTEGVKVVTGKPLFGIDYKVDGMLIAMIQHPPAFGMKLKSFDASQALKMPGIKDVFSFKLYDDGFEQGGFDTRTSNEMIAIVGKSTWEVMNARKKIKAQWEPTGDIKETMMGRGGKREVTIPGRLETTSDQLALMAEYSKRPAQQLRKDGDPETAFKNAALVIERTYNAPFLAHNTMEPMNFFAHVSEDKALVAGPLQAPGWMEPTLSKILNLPADKIEIQMTRMGGGFGRRAYGQYVYEAARISQRLKAPIKLIYTREDDMTYGIYRPMYTATYRAALDANKNLIAFHVKGGGIPENPIHANRFPAGAVDNYLAEAWEIPSNITIGAFRAPRSNFNAAAEQSFLDEVAEAMGKDPIAFRLDLLKRAKENPVGKNNEYDADRYAGVLELLREKSGWNKPENKGKKRGVAAYFCHASYAGHVVDIVMRDGQPYVEKVTSAIDCGIVVNPDAAKNMVQGAVVDGIGNAFYGALTHKNGAAEQSNFHNYHIIRHNEAPKEIDVHFVQNNIDPTGLGEPPFPPVFGAVANALYKSTGKRYYNQPFMSNHNNS</sequence>
<dbReference type="PROSITE" id="PS51318">
    <property type="entry name" value="TAT"/>
    <property type="match status" value="1"/>
</dbReference>
<dbReference type="InterPro" id="IPR000674">
    <property type="entry name" value="Ald_Oxase/Xan_DH_a/b"/>
</dbReference>
<organism evidence="3 4">
    <name type="scientific">Flectobacillus roseus</name>
    <dbReference type="NCBI Taxonomy" id="502259"/>
    <lineage>
        <taxon>Bacteria</taxon>
        <taxon>Pseudomonadati</taxon>
        <taxon>Bacteroidota</taxon>
        <taxon>Cytophagia</taxon>
        <taxon>Cytophagales</taxon>
        <taxon>Flectobacillaceae</taxon>
        <taxon>Flectobacillus</taxon>
    </lineage>
</organism>
<dbReference type="Proteomes" id="UP001236507">
    <property type="component" value="Unassembled WGS sequence"/>
</dbReference>
<dbReference type="RefSeq" id="WP_283346500.1">
    <property type="nucleotide sequence ID" value="NZ_JASHIF010000027.1"/>
</dbReference>
<evidence type="ECO:0000313" key="4">
    <source>
        <dbReference type="Proteomes" id="UP001236507"/>
    </source>
</evidence>
<dbReference type="InterPro" id="IPR008274">
    <property type="entry name" value="AldOxase/xan_DH_MoCoBD1"/>
</dbReference>
<feature type="domain" description="Aldehyde oxidase/xanthine dehydrogenase a/b hammerhead" evidence="2">
    <location>
        <begin position="209"/>
        <end position="304"/>
    </location>
</feature>
<feature type="chain" id="PRO_5045958605" evidence="1">
    <location>
        <begin position="34"/>
        <end position="748"/>
    </location>
</feature>
<keyword evidence="4" id="KW-1185">Reference proteome</keyword>
<dbReference type="PIRSF" id="PIRSF036389">
    <property type="entry name" value="IOR_B"/>
    <property type="match status" value="1"/>
</dbReference>
<dbReference type="Pfam" id="PF20256">
    <property type="entry name" value="MoCoBD_2"/>
    <property type="match status" value="2"/>
</dbReference>
<dbReference type="InterPro" id="IPR052516">
    <property type="entry name" value="N-heterocyclic_Hydroxylase"/>
</dbReference>
<dbReference type="PANTHER" id="PTHR47495:SF3">
    <property type="entry name" value="BLR6219 PROTEIN"/>
    <property type="match status" value="1"/>
</dbReference>
<proteinExistence type="predicted"/>
<protein>
    <submittedName>
        <fullName evidence="3">Molybdopterin-dependent oxidoreductase</fullName>
    </submittedName>
</protein>
<name>A0ABT6YFM2_9BACT</name>
<gene>
    <name evidence="3" type="ORF">QM524_23590</name>
</gene>
<evidence type="ECO:0000313" key="3">
    <source>
        <dbReference type="EMBL" id="MDI9862227.1"/>
    </source>
</evidence>
<reference evidence="3 4" key="1">
    <citation type="submission" date="2023-05" db="EMBL/GenBank/DDBJ databases">
        <title>Novel species of genus Flectobacillus isolated from stream in China.</title>
        <authorList>
            <person name="Lu H."/>
        </authorList>
    </citation>
    <scope>NUCLEOTIDE SEQUENCE [LARGE SCALE GENOMIC DNA]</scope>
    <source>
        <strain evidence="3 4">KCTC 42575</strain>
    </source>
</reference>
<dbReference type="InterPro" id="IPR037165">
    <property type="entry name" value="AldOxase/xan_DH_Mopterin-bd_sf"/>
</dbReference>
<dbReference type="Gene3D" id="3.30.365.10">
    <property type="entry name" value="Aldehyde oxidase/xanthine dehydrogenase, molybdopterin binding domain"/>
    <property type="match status" value="4"/>
</dbReference>
<dbReference type="PANTHER" id="PTHR47495">
    <property type="entry name" value="ALDEHYDE DEHYDROGENASE"/>
    <property type="match status" value="1"/>
</dbReference>
<dbReference type="SUPFAM" id="SSF56003">
    <property type="entry name" value="Molybdenum cofactor-binding domain"/>
    <property type="match status" value="2"/>
</dbReference>
<dbReference type="Pfam" id="PF02738">
    <property type="entry name" value="MoCoBD_1"/>
    <property type="match status" value="1"/>
</dbReference>
<evidence type="ECO:0000259" key="2">
    <source>
        <dbReference type="SMART" id="SM01008"/>
    </source>
</evidence>